<feature type="compositionally biased region" description="Polar residues" evidence="1">
    <location>
        <begin position="1"/>
        <end position="23"/>
    </location>
</feature>
<feature type="compositionally biased region" description="Polar residues" evidence="1">
    <location>
        <begin position="43"/>
        <end position="65"/>
    </location>
</feature>
<dbReference type="AlphaFoldDB" id="A0A8T0IGZ9"/>
<feature type="region of interest" description="Disordered" evidence="1">
    <location>
        <begin position="1"/>
        <end position="128"/>
    </location>
</feature>
<evidence type="ECO:0000313" key="3">
    <source>
        <dbReference type="Proteomes" id="UP000822688"/>
    </source>
</evidence>
<reference evidence="2" key="1">
    <citation type="submission" date="2020-06" db="EMBL/GenBank/DDBJ databases">
        <title>WGS assembly of Ceratodon purpureus strain R40.</title>
        <authorList>
            <person name="Carey S.B."/>
            <person name="Jenkins J."/>
            <person name="Shu S."/>
            <person name="Lovell J.T."/>
            <person name="Sreedasyam A."/>
            <person name="Maumus F."/>
            <person name="Tiley G.P."/>
            <person name="Fernandez-Pozo N."/>
            <person name="Barry K."/>
            <person name="Chen C."/>
            <person name="Wang M."/>
            <person name="Lipzen A."/>
            <person name="Daum C."/>
            <person name="Saski C.A."/>
            <person name="Payton A.C."/>
            <person name="Mcbreen J.C."/>
            <person name="Conrad R.E."/>
            <person name="Kollar L.M."/>
            <person name="Olsson S."/>
            <person name="Huttunen S."/>
            <person name="Landis J.B."/>
            <person name="Wickett N.J."/>
            <person name="Johnson M.G."/>
            <person name="Rensing S.A."/>
            <person name="Grimwood J."/>
            <person name="Schmutz J."/>
            <person name="Mcdaniel S.F."/>
        </authorList>
    </citation>
    <scope>NUCLEOTIDE SEQUENCE</scope>
    <source>
        <strain evidence="2">R40</strain>
    </source>
</reference>
<proteinExistence type="predicted"/>
<protein>
    <submittedName>
        <fullName evidence="2">Uncharacterized protein</fullName>
    </submittedName>
</protein>
<evidence type="ECO:0000256" key="1">
    <source>
        <dbReference type="SAM" id="MobiDB-lite"/>
    </source>
</evidence>
<keyword evidence="3" id="KW-1185">Reference proteome</keyword>
<evidence type="ECO:0000313" key="2">
    <source>
        <dbReference type="EMBL" id="KAG0582097.1"/>
    </source>
</evidence>
<accession>A0A8T0IGZ9</accession>
<comment type="caution">
    <text evidence="2">The sequence shown here is derived from an EMBL/GenBank/DDBJ whole genome shotgun (WGS) entry which is preliminary data.</text>
</comment>
<dbReference type="EMBL" id="CM026423">
    <property type="protein sequence ID" value="KAG0582097.1"/>
    <property type="molecule type" value="Genomic_DNA"/>
</dbReference>
<sequence length="128" mass="14476">MSSKHAPNPLPSTQRNVRSSNARIPSKKKRNKLYSSHHLPHHTTPQKTPNQCSHPTRGNSNARQKNYTKDHSFTQSTMAPPLRTTKLSISQEGKQPQEVPTHISFKSQNHDTLTRSQRPVTKPTQSNP</sequence>
<organism evidence="2 3">
    <name type="scientific">Ceratodon purpureus</name>
    <name type="common">Fire moss</name>
    <name type="synonym">Dicranum purpureum</name>
    <dbReference type="NCBI Taxonomy" id="3225"/>
    <lineage>
        <taxon>Eukaryota</taxon>
        <taxon>Viridiplantae</taxon>
        <taxon>Streptophyta</taxon>
        <taxon>Embryophyta</taxon>
        <taxon>Bryophyta</taxon>
        <taxon>Bryophytina</taxon>
        <taxon>Bryopsida</taxon>
        <taxon>Dicranidae</taxon>
        <taxon>Pseudoditrichales</taxon>
        <taxon>Ditrichaceae</taxon>
        <taxon>Ceratodon</taxon>
    </lineage>
</organism>
<gene>
    <name evidence="2" type="ORF">KC19_3G034100</name>
</gene>
<dbReference type="Proteomes" id="UP000822688">
    <property type="component" value="Chromosome 3"/>
</dbReference>
<feature type="compositionally biased region" description="Polar residues" evidence="1">
    <location>
        <begin position="114"/>
        <end position="128"/>
    </location>
</feature>
<feature type="compositionally biased region" description="Polar residues" evidence="1">
    <location>
        <begin position="85"/>
        <end position="94"/>
    </location>
</feature>
<name>A0A8T0IGZ9_CERPU</name>